<accession>A0A8A1LAQ8</accession>
<dbReference type="EMBL" id="CP069103">
    <property type="protein sequence ID" value="QSS51046.1"/>
    <property type="molecule type" value="Genomic_DNA"/>
</dbReference>
<sequence length="89" mass="10279">MWHWRGLILSPSFAGSEEGEERRWEDSSLKRRISGGVAESRECNTPLSSRHLRWEAQLQILDTASIHKRCTEYSLHSCQCKSAVQRAYS</sequence>
<protein>
    <submittedName>
        <fullName evidence="1">Uncharacterized protein</fullName>
    </submittedName>
</protein>
<dbReference type="VEuPathDB" id="FungiDB:I7I53_06267"/>
<proteinExistence type="predicted"/>
<gene>
    <name evidence="1" type="ORF">I7I53_06267</name>
</gene>
<reference evidence="1" key="1">
    <citation type="submission" date="2021-01" db="EMBL/GenBank/DDBJ databases">
        <title>Chromosome-level genome assembly of a human fungal pathogen reveals clustering of transcriptionally co-regulated genes.</title>
        <authorList>
            <person name="Voorhies M."/>
            <person name="Cohen S."/>
            <person name="Shea T.P."/>
            <person name="Petrus S."/>
            <person name="Munoz J.F."/>
            <person name="Poplawski S."/>
            <person name="Goldman W.E."/>
            <person name="Michael T."/>
            <person name="Cuomo C.A."/>
            <person name="Sil A."/>
            <person name="Beyhan S."/>
        </authorList>
    </citation>
    <scope>NUCLEOTIDE SEQUENCE</scope>
    <source>
        <strain evidence="1">H88</strain>
    </source>
</reference>
<dbReference type="AlphaFoldDB" id="A0A8A1LAQ8"/>
<evidence type="ECO:0000313" key="2">
    <source>
        <dbReference type="Proteomes" id="UP000663419"/>
    </source>
</evidence>
<name>A0A8A1LAQ8_AJEC8</name>
<dbReference type="Proteomes" id="UP000663419">
    <property type="component" value="Chromosome 2"/>
</dbReference>
<organism evidence="1 2">
    <name type="scientific">Ajellomyces capsulatus (strain H88)</name>
    <name type="common">Darling's disease fungus</name>
    <name type="synonym">Histoplasma capsulatum</name>
    <dbReference type="NCBI Taxonomy" id="544711"/>
    <lineage>
        <taxon>Eukaryota</taxon>
        <taxon>Fungi</taxon>
        <taxon>Dikarya</taxon>
        <taxon>Ascomycota</taxon>
        <taxon>Pezizomycotina</taxon>
        <taxon>Eurotiomycetes</taxon>
        <taxon>Eurotiomycetidae</taxon>
        <taxon>Onygenales</taxon>
        <taxon>Ajellomycetaceae</taxon>
        <taxon>Histoplasma</taxon>
    </lineage>
</organism>
<evidence type="ECO:0000313" key="1">
    <source>
        <dbReference type="EMBL" id="QSS51046.1"/>
    </source>
</evidence>